<reference evidence="1 2" key="1">
    <citation type="submission" date="2024-09" db="EMBL/GenBank/DDBJ databases">
        <authorList>
            <person name="Sun Q."/>
            <person name="Mori K."/>
        </authorList>
    </citation>
    <scope>NUCLEOTIDE SEQUENCE [LARGE SCALE GENOMIC DNA]</scope>
    <source>
        <strain evidence="1 2">CECT 7955</strain>
    </source>
</reference>
<dbReference type="Proteomes" id="UP001589607">
    <property type="component" value="Unassembled WGS sequence"/>
</dbReference>
<organism evidence="1 2">
    <name type="scientific">Flavobacterium jumunjinense</name>
    <dbReference type="NCBI Taxonomy" id="998845"/>
    <lineage>
        <taxon>Bacteria</taxon>
        <taxon>Pseudomonadati</taxon>
        <taxon>Bacteroidota</taxon>
        <taxon>Flavobacteriia</taxon>
        <taxon>Flavobacteriales</taxon>
        <taxon>Flavobacteriaceae</taxon>
        <taxon>Flavobacterium</taxon>
    </lineage>
</organism>
<keyword evidence="2" id="KW-1185">Reference proteome</keyword>
<name>A0ABV5GIB0_9FLAO</name>
<protein>
    <submittedName>
        <fullName evidence="1">DUF493 family protein</fullName>
    </submittedName>
</protein>
<dbReference type="RefSeq" id="WP_379677220.1">
    <property type="nucleotide sequence ID" value="NZ_CBCSGE010000032.1"/>
</dbReference>
<comment type="caution">
    <text evidence="1">The sequence shown here is derived from an EMBL/GenBank/DDBJ whole genome shotgun (WGS) entry which is preliminary data.</text>
</comment>
<gene>
    <name evidence="1" type="ORF">ACFFVF_01170</name>
</gene>
<evidence type="ECO:0000313" key="2">
    <source>
        <dbReference type="Proteomes" id="UP001589607"/>
    </source>
</evidence>
<evidence type="ECO:0000313" key="1">
    <source>
        <dbReference type="EMBL" id="MFB9095112.1"/>
    </source>
</evidence>
<dbReference type="Pfam" id="PF04359">
    <property type="entry name" value="DUF493"/>
    <property type="match status" value="1"/>
</dbReference>
<accession>A0ABV5GIB0</accession>
<dbReference type="Gene3D" id="3.30.70.260">
    <property type="match status" value="1"/>
</dbReference>
<dbReference type="EMBL" id="JBHMEY010000002">
    <property type="protein sequence ID" value="MFB9095112.1"/>
    <property type="molecule type" value="Genomic_DNA"/>
</dbReference>
<dbReference type="InterPro" id="IPR007454">
    <property type="entry name" value="UPF0250_YbeD-like"/>
</dbReference>
<sequence>MDKKTEDFYIRLKEELANNTLWPSEYLYKFIVPADVEKVNKVENAFDKMGAVITTKHSKTGKYTSISVSVQMKDPQSVINKYQELSGIEGIISL</sequence>
<proteinExistence type="predicted"/>
<dbReference type="SUPFAM" id="SSF117991">
    <property type="entry name" value="YbeD/HP0495-like"/>
    <property type="match status" value="1"/>
</dbReference>
<dbReference type="InterPro" id="IPR027471">
    <property type="entry name" value="YbeD-like_sf"/>
</dbReference>